<dbReference type="HOGENOM" id="CLU_021595_0_0_1"/>
<organism evidence="1 2">
    <name type="scientific">Cladophialophora psammophila CBS 110553</name>
    <dbReference type="NCBI Taxonomy" id="1182543"/>
    <lineage>
        <taxon>Eukaryota</taxon>
        <taxon>Fungi</taxon>
        <taxon>Dikarya</taxon>
        <taxon>Ascomycota</taxon>
        <taxon>Pezizomycotina</taxon>
        <taxon>Eurotiomycetes</taxon>
        <taxon>Chaetothyriomycetidae</taxon>
        <taxon>Chaetothyriales</taxon>
        <taxon>Herpotrichiellaceae</taxon>
        <taxon>Cladophialophora</taxon>
    </lineage>
</organism>
<protein>
    <submittedName>
        <fullName evidence="1">Uncharacterized protein</fullName>
    </submittedName>
</protein>
<name>W9W6H3_9EURO</name>
<dbReference type="STRING" id="1182543.W9W6H3"/>
<evidence type="ECO:0000313" key="2">
    <source>
        <dbReference type="Proteomes" id="UP000019471"/>
    </source>
</evidence>
<gene>
    <name evidence="1" type="ORF">A1O5_11319</name>
</gene>
<comment type="caution">
    <text evidence="1">The sequence shown here is derived from an EMBL/GenBank/DDBJ whole genome shotgun (WGS) entry which is preliminary data.</text>
</comment>
<dbReference type="Proteomes" id="UP000019471">
    <property type="component" value="Unassembled WGS sequence"/>
</dbReference>
<dbReference type="eggNOG" id="ENOG502QR0K">
    <property type="taxonomic scope" value="Eukaryota"/>
</dbReference>
<dbReference type="GeneID" id="19196008"/>
<dbReference type="OrthoDB" id="2851338at2759"/>
<sequence length="467" mass="52625">MASTQSAVRGLMMVPMSLKPTISVQECDDWYCNEHVPIRMRLPYFEHGYRYRSIENGFGDPDASELPEWLALYDIANMWKLTQNEYVRLLQPTFQSLRESKIIQNISASRRYYDLVSTYEAPGFVSPEDSLRMGDVGEAYGATLIVVGVSLSSDTPESESEWNRWYEEDYLPALWSVPGWRRTRRYRTSFIEDAPTESMKFASRIEYLTLNEFANPAVIGGPEHQIAIQTESRTNVVASKWRHAYKLHYIQGPASRHLAALGRVDIEDFVSPDGLTKTLSGPTPRIESYIIARDDMIITYMLEGTAVEPATTLVLSTSAGLSWKSWNGFVERLLSQDAAWTCQILRLQLPIRRNNADNTLNDAVSLVSVANDLEDCFNALRMGKAAFHLNLRLGGRTADGSRLTVVNEIGNNCVAKSEPLAQLCGRNAIITCDSSQRLTNAMDILERAASVARELDDLWDKMINPLQ</sequence>
<dbReference type="EMBL" id="AMGX01000025">
    <property type="protein sequence ID" value="EXJ63558.1"/>
    <property type="molecule type" value="Genomic_DNA"/>
</dbReference>
<dbReference type="RefSeq" id="XP_007750081.1">
    <property type="nucleotide sequence ID" value="XM_007751891.1"/>
</dbReference>
<dbReference type="AlphaFoldDB" id="W9W6H3"/>
<accession>W9W6H3</accession>
<evidence type="ECO:0000313" key="1">
    <source>
        <dbReference type="EMBL" id="EXJ63558.1"/>
    </source>
</evidence>
<keyword evidence="2" id="KW-1185">Reference proteome</keyword>
<proteinExistence type="predicted"/>
<reference evidence="1 2" key="1">
    <citation type="submission" date="2013-03" db="EMBL/GenBank/DDBJ databases">
        <title>The Genome Sequence of Cladophialophora psammophila CBS 110553.</title>
        <authorList>
            <consortium name="The Broad Institute Genomics Platform"/>
            <person name="Cuomo C."/>
            <person name="de Hoog S."/>
            <person name="Gorbushina A."/>
            <person name="Walker B."/>
            <person name="Young S.K."/>
            <person name="Zeng Q."/>
            <person name="Gargeya S."/>
            <person name="Fitzgerald M."/>
            <person name="Haas B."/>
            <person name="Abouelleil A."/>
            <person name="Allen A.W."/>
            <person name="Alvarado L."/>
            <person name="Arachchi H.M."/>
            <person name="Berlin A.M."/>
            <person name="Chapman S.B."/>
            <person name="Gainer-Dewar J."/>
            <person name="Goldberg J."/>
            <person name="Griggs A."/>
            <person name="Gujja S."/>
            <person name="Hansen M."/>
            <person name="Howarth C."/>
            <person name="Imamovic A."/>
            <person name="Ireland A."/>
            <person name="Larimer J."/>
            <person name="McCowan C."/>
            <person name="Murphy C."/>
            <person name="Pearson M."/>
            <person name="Poon T.W."/>
            <person name="Priest M."/>
            <person name="Roberts A."/>
            <person name="Saif S."/>
            <person name="Shea T."/>
            <person name="Sisk P."/>
            <person name="Sykes S."/>
            <person name="Wortman J."/>
            <person name="Nusbaum C."/>
            <person name="Birren B."/>
        </authorList>
    </citation>
    <scope>NUCLEOTIDE SEQUENCE [LARGE SCALE GENOMIC DNA]</scope>
    <source>
        <strain evidence="1 2">CBS 110553</strain>
    </source>
</reference>